<dbReference type="STRING" id="1184151.AW736_00680"/>
<organism evidence="2 3">
    <name type="scientific">Termitidicoccus mucosus</name>
    <dbReference type="NCBI Taxonomy" id="1184151"/>
    <lineage>
        <taxon>Bacteria</taxon>
        <taxon>Pseudomonadati</taxon>
        <taxon>Verrucomicrobiota</taxon>
        <taxon>Opitutia</taxon>
        <taxon>Opitutales</taxon>
        <taxon>Opitutaceae</taxon>
        <taxon>Termitidicoccus</taxon>
    </lineage>
</organism>
<dbReference type="Proteomes" id="UP000078486">
    <property type="component" value="Unassembled WGS sequence"/>
</dbReference>
<keyword evidence="1" id="KW-1133">Transmembrane helix</keyword>
<evidence type="ECO:0000313" key="2">
    <source>
        <dbReference type="EMBL" id="OAM90357.1"/>
    </source>
</evidence>
<evidence type="ECO:0000313" key="3">
    <source>
        <dbReference type="Proteomes" id="UP000078486"/>
    </source>
</evidence>
<accession>A0A178IM26</accession>
<evidence type="ECO:0000256" key="1">
    <source>
        <dbReference type="SAM" id="Phobius"/>
    </source>
</evidence>
<dbReference type="AlphaFoldDB" id="A0A178IM26"/>
<gene>
    <name evidence="2" type="ORF">AW736_00680</name>
</gene>
<keyword evidence="1" id="KW-0812">Transmembrane</keyword>
<keyword evidence="3" id="KW-1185">Reference proteome</keyword>
<keyword evidence="1" id="KW-0472">Membrane</keyword>
<feature type="transmembrane region" description="Helical" evidence="1">
    <location>
        <begin position="44"/>
        <end position="62"/>
    </location>
</feature>
<proteinExistence type="predicted"/>
<reference evidence="2 3" key="1">
    <citation type="submission" date="2016-01" db="EMBL/GenBank/DDBJ databases">
        <title>High potential of lignocellulose degradation of a new Verrucomicrobia species.</title>
        <authorList>
            <person name="Wang Y."/>
            <person name="Shi Y."/>
            <person name="Qiu Z."/>
            <person name="Liu S."/>
            <person name="Yang H."/>
        </authorList>
    </citation>
    <scope>NUCLEOTIDE SEQUENCE [LARGE SCALE GENOMIC DNA]</scope>
    <source>
        <strain evidence="2 3">TSB47</strain>
    </source>
</reference>
<name>A0A178IM26_9BACT</name>
<sequence>MYAGIPAPARENANSCLAVHFLRFASHLTLPRPREKFRRMCTRRFPTTFLFIALAPALAFIGCPAAESAAPRPRQVAVPPAKIPFPYESLDVRNSCFVESVHFYDAYQQWRATASDGGDAGWARVLQWGHLDDTSAVGLGHAVALCMDNGKLWMYDVNFGLSKLSVPASRRGDLTDVGPEVYAKYPQINAVLGRYRDDAGRISPAAAPAPFLENDKNEDIRDATRVASELGRFRRARVFLFDYKDSRGRMRHGAATAFSFSNRLCVYFPDKGTHLSSRMRAVAVEDLRVMRGLTRRIYPGVLDVRWLEAAPPPDAKMAGTSGP</sequence>
<dbReference type="EMBL" id="LRRQ01000060">
    <property type="protein sequence ID" value="OAM90357.1"/>
    <property type="molecule type" value="Genomic_DNA"/>
</dbReference>
<protein>
    <submittedName>
        <fullName evidence="2">Uncharacterized protein</fullName>
    </submittedName>
</protein>
<comment type="caution">
    <text evidence="2">The sequence shown here is derived from an EMBL/GenBank/DDBJ whole genome shotgun (WGS) entry which is preliminary data.</text>
</comment>